<feature type="region of interest" description="Disordered" evidence="5">
    <location>
        <begin position="541"/>
        <end position="584"/>
    </location>
</feature>
<keyword evidence="2 6" id="KW-0812">Transmembrane</keyword>
<feature type="transmembrane region" description="Helical" evidence="6">
    <location>
        <begin position="506"/>
        <end position="527"/>
    </location>
</feature>
<accession>A0A317Y2B4</accession>
<dbReference type="Pfam" id="PF10176">
    <property type="entry name" value="NEDD4_Bsd2"/>
    <property type="match status" value="1"/>
</dbReference>
<dbReference type="GO" id="GO:0005794">
    <property type="term" value="C:Golgi apparatus"/>
    <property type="evidence" value="ECO:0007669"/>
    <property type="project" value="TreeGrafter"/>
</dbReference>
<sequence>MARPNVGPRTQSNRQNAELFNAFNEPDESQLPGYDELSNTAGPSTARNVAASSPSRPSTEVFFDAGDALPEEPFETASSPVRDPLGANNARSATTPTTYRPPNLFPRAPSGSTPAYDFERPDYFPTVTRRPPATSRPGTQPSSPRTPVANDVSEHQTLDMGFDGDDSLHSTGDVGRNGYSRVPSSGFGGGDTSGRNGNGSDGVTMPGGELSRTERLRFALGRFGRFVGMGIPGARYATLSQDDGRGGLGGVGRPGVHRPRVMGGGVGQDGVFANLSAKPERRRRTQGEGGPDDRGDDDDLEENVQPPTYEVAAADAVPQYWETTILGGGGMHPLVNGLGWTPGGAHVGAVEDLIVEGLPVGNFFGFAWNLMVSMTFQFVGFLLTYLLHTTHAARCGSRAGLGVTLIQYGFYLRTRAGEIASGKINEDPFGTIVVGGGGSGDGSGDGWFEDSNEQGSLRRRVAQAAPANGNGDGATLADLFAAQGDGVPVNTGNPSLSDSMSQSTEWLAYVLMILGWFILLSSMLSYWRIHRWGQSLVAAARRDQDSSTGATTSSGGATGGDSSNADGDVTGDGTASSGPSPSSAAMSFVGRFRSALSRGGGAGLSGRSGEDWVVFPGIGHRLGGMRGSLSGGRRSRNGRDVRSASYDHPTSIEDLRDDDGLDLEDADLNLDERRLLRNMRNVGVL</sequence>
<dbReference type="GO" id="GO:0030001">
    <property type="term" value="P:metal ion transport"/>
    <property type="evidence" value="ECO:0007669"/>
    <property type="project" value="InterPro"/>
</dbReference>
<name>A0A317Y2B4_9BASI</name>
<dbReference type="GO" id="GO:0005783">
    <property type="term" value="C:endoplasmic reticulum"/>
    <property type="evidence" value="ECO:0007669"/>
    <property type="project" value="TreeGrafter"/>
</dbReference>
<feature type="compositionally biased region" description="Polar residues" evidence="5">
    <location>
        <begin position="89"/>
        <end position="100"/>
    </location>
</feature>
<comment type="subcellular location">
    <subcellularLocation>
        <location evidence="1">Membrane</location>
        <topology evidence="1">Multi-pass membrane protein</topology>
    </subcellularLocation>
</comment>
<dbReference type="OrthoDB" id="10003116at2759"/>
<dbReference type="GO" id="GO:0048471">
    <property type="term" value="C:perinuclear region of cytoplasm"/>
    <property type="evidence" value="ECO:0007669"/>
    <property type="project" value="TreeGrafter"/>
</dbReference>
<evidence type="ECO:0000313" key="8">
    <source>
        <dbReference type="Proteomes" id="UP000246740"/>
    </source>
</evidence>
<feature type="compositionally biased region" description="Low complexity" evidence="5">
    <location>
        <begin position="575"/>
        <end position="584"/>
    </location>
</feature>
<protein>
    <submittedName>
        <fullName evidence="7">Uncharacterized protein</fullName>
    </submittedName>
</protein>
<keyword evidence="8" id="KW-1185">Reference proteome</keyword>
<evidence type="ECO:0000313" key="7">
    <source>
        <dbReference type="EMBL" id="PWZ03759.1"/>
    </source>
</evidence>
<evidence type="ECO:0000256" key="2">
    <source>
        <dbReference type="ARBA" id="ARBA00022692"/>
    </source>
</evidence>
<feature type="transmembrane region" description="Helical" evidence="6">
    <location>
        <begin position="366"/>
        <end position="388"/>
    </location>
</feature>
<dbReference type="STRING" id="1882483.A0A317Y2B4"/>
<feature type="region of interest" description="Disordered" evidence="5">
    <location>
        <begin position="626"/>
        <end position="653"/>
    </location>
</feature>
<evidence type="ECO:0000256" key="3">
    <source>
        <dbReference type="ARBA" id="ARBA00022989"/>
    </source>
</evidence>
<evidence type="ECO:0000256" key="6">
    <source>
        <dbReference type="SAM" id="Phobius"/>
    </source>
</evidence>
<feature type="region of interest" description="Disordered" evidence="5">
    <location>
        <begin position="23"/>
        <end position="210"/>
    </location>
</feature>
<proteinExistence type="predicted"/>
<dbReference type="EMBL" id="KZ819188">
    <property type="protein sequence ID" value="PWZ03759.1"/>
    <property type="molecule type" value="Genomic_DNA"/>
</dbReference>
<keyword evidence="3 6" id="KW-1133">Transmembrane helix</keyword>
<feature type="compositionally biased region" description="Gly residues" evidence="5">
    <location>
        <begin position="186"/>
        <end position="200"/>
    </location>
</feature>
<dbReference type="InterPro" id="IPR019325">
    <property type="entry name" value="NEDD4/Bsd2"/>
</dbReference>
<feature type="region of interest" description="Disordered" evidence="5">
    <location>
        <begin position="238"/>
        <end position="303"/>
    </location>
</feature>
<evidence type="ECO:0000256" key="5">
    <source>
        <dbReference type="SAM" id="MobiDB-lite"/>
    </source>
</evidence>
<feature type="compositionally biased region" description="Polar residues" evidence="5">
    <location>
        <begin position="136"/>
        <end position="145"/>
    </location>
</feature>
<gene>
    <name evidence="7" type="ORF">BCV70DRAFT_22874</name>
</gene>
<dbReference type="GO" id="GO:0016020">
    <property type="term" value="C:membrane"/>
    <property type="evidence" value="ECO:0007669"/>
    <property type="project" value="UniProtKB-SubCell"/>
</dbReference>
<dbReference type="Proteomes" id="UP000246740">
    <property type="component" value="Unassembled WGS sequence"/>
</dbReference>
<dbReference type="GO" id="GO:0007034">
    <property type="term" value="P:vacuolar transport"/>
    <property type="evidence" value="ECO:0007669"/>
    <property type="project" value="InterPro"/>
</dbReference>
<dbReference type="PANTHER" id="PTHR13396:SF5">
    <property type="entry name" value="NEDD4 FAMILY INTERACTING PROTEIN"/>
    <property type="match status" value="1"/>
</dbReference>
<dbReference type="AlphaFoldDB" id="A0A317Y2B4"/>
<dbReference type="GO" id="GO:0006511">
    <property type="term" value="P:ubiquitin-dependent protein catabolic process"/>
    <property type="evidence" value="ECO:0007669"/>
    <property type="project" value="TreeGrafter"/>
</dbReference>
<dbReference type="InParanoid" id="A0A317Y2B4"/>
<dbReference type="CDD" id="cd22212">
    <property type="entry name" value="NDFIP-like"/>
    <property type="match status" value="1"/>
</dbReference>
<keyword evidence="4 6" id="KW-0472">Membrane</keyword>
<dbReference type="GO" id="GO:0031398">
    <property type="term" value="P:positive regulation of protein ubiquitination"/>
    <property type="evidence" value="ECO:0007669"/>
    <property type="project" value="TreeGrafter"/>
</dbReference>
<feature type="compositionally biased region" description="Polar residues" evidence="5">
    <location>
        <begin position="37"/>
        <end position="58"/>
    </location>
</feature>
<organism evidence="7 8">
    <name type="scientific">Testicularia cyperi</name>
    <dbReference type="NCBI Taxonomy" id="1882483"/>
    <lineage>
        <taxon>Eukaryota</taxon>
        <taxon>Fungi</taxon>
        <taxon>Dikarya</taxon>
        <taxon>Basidiomycota</taxon>
        <taxon>Ustilaginomycotina</taxon>
        <taxon>Ustilaginomycetes</taxon>
        <taxon>Ustilaginales</taxon>
        <taxon>Anthracoideaceae</taxon>
        <taxon>Testicularia</taxon>
    </lineage>
</organism>
<feature type="compositionally biased region" description="Low complexity" evidence="5">
    <location>
        <begin position="546"/>
        <end position="568"/>
    </location>
</feature>
<evidence type="ECO:0000256" key="4">
    <source>
        <dbReference type="ARBA" id="ARBA00023136"/>
    </source>
</evidence>
<evidence type="ECO:0000256" key="1">
    <source>
        <dbReference type="ARBA" id="ARBA00004141"/>
    </source>
</evidence>
<dbReference type="PANTHER" id="PTHR13396">
    <property type="entry name" value="NEDD4 FAMILY INTERACTING PROTEIN 1/2"/>
    <property type="match status" value="1"/>
</dbReference>
<reference evidence="7 8" key="1">
    <citation type="journal article" date="2018" name="Mol. Biol. Evol.">
        <title>Broad Genomic Sampling Reveals a Smut Pathogenic Ancestry of the Fungal Clade Ustilaginomycotina.</title>
        <authorList>
            <person name="Kijpornyongpan T."/>
            <person name="Mondo S.J."/>
            <person name="Barry K."/>
            <person name="Sandor L."/>
            <person name="Lee J."/>
            <person name="Lipzen A."/>
            <person name="Pangilinan J."/>
            <person name="LaButti K."/>
            <person name="Hainaut M."/>
            <person name="Henrissat B."/>
            <person name="Grigoriev I.V."/>
            <person name="Spatafora J.W."/>
            <person name="Aime M.C."/>
        </authorList>
    </citation>
    <scope>NUCLEOTIDE SEQUENCE [LARGE SCALE GENOMIC DNA]</scope>
    <source>
        <strain evidence="7 8">MCA 3645</strain>
    </source>
</reference>